<organism evidence="1">
    <name type="scientific">marine metagenome</name>
    <dbReference type="NCBI Taxonomy" id="408172"/>
    <lineage>
        <taxon>unclassified sequences</taxon>
        <taxon>metagenomes</taxon>
        <taxon>ecological metagenomes</taxon>
    </lineage>
</organism>
<accession>A0A382RPU8</accession>
<dbReference type="EMBL" id="UINC01123318">
    <property type="protein sequence ID" value="SVC99709.1"/>
    <property type="molecule type" value="Genomic_DNA"/>
</dbReference>
<dbReference type="AlphaFoldDB" id="A0A382RPU8"/>
<proteinExistence type="predicted"/>
<sequence>SKEQCKSSYTDSNFIKFTSQLIQNNGSICQTSIVRYRA</sequence>
<gene>
    <name evidence="1" type="ORF">METZ01_LOCUS352563</name>
</gene>
<feature type="non-terminal residue" evidence="1">
    <location>
        <position position="1"/>
    </location>
</feature>
<name>A0A382RPU8_9ZZZZ</name>
<evidence type="ECO:0000313" key="1">
    <source>
        <dbReference type="EMBL" id="SVC99709.1"/>
    </source>
</evidence>
<reference evidence="1" key="1">
    <citation type="submission" date="2018-05" db="EMBL/GenBank/DDBJ databases">
        <authorList>
            <person name="Lanie J.A."/>
            <person name="Ng W.-L."/>
            <person name="Kazmierczak K.M."/>
            <person name="Andrzejewski T.M."/>
            <person name="Davidsen T.M."/>
            <person name="Wayne K.J."/>
            <person name="Tettelin H."/>
            <person name="Glass J.I."/>
            <person name="Rusch D."/>
            <person name="Podicherti R."/>
            <person name="Tsui H.-C.T."/>
            <person name="Winkler M.E."/>
        </authorList>
    </citation>
    <scope>NUCLEOTIDE SEQUENCE</scope>
</reference>
<protein>
    <submittedName>
        <fullName evidence="1">Uncharacterized protein</fullName>
    </submittedName>
</protein>